<evidence type="ECO:0000313" key="2">
    <source>
        <dbReference type="EMBL" id="KAJ7708443.1"/>
    </source>
</evidence>
<evidence type="ECO:0000256" key="1">
    <source>
        <dbReference type="SAM" id="MobiDB-lite"/>
    </source>
</evidence>
<comment type="caution">
    <text evidence="2">The sequence shown here is derived from an EMBL/GenBank/DDBJ whole genome shotgun (WGS) entry which is preliminary data.</text>
</comment>
<protein>
    <submittedName>
        <fullName evidence="2">Uncharacterized protein</fullName>
    </submittedName>
</protein>
<keyword evidence="3" id="KW-1185">Reference proteome</keyword>
<name>A0AAD7MB20_9AGAR</name>
<gene>
    <name evidence="2" type="ORF">B0H16DRAFT_1481344</name>
</gene>
<evidence type="ECO:0000313" key="3">
    <source>
        <dbReference type="Proteomes" id="UP001215598"/>
    </source>
</evidence>
<feature type="region of interest" description="Disordered" evidence="1">
    <location>
        <begin position="120"/>
        <end position="139"/>
    </location>
</feature>
<dbReference type="AlphaFoldDB" id="A0AAD7MB20"/>
<dbReference type="Proteomes" id="UP001215598">
    <property type="component" value="Unassembled WGS sequence"/>
</dbReference>
<organism evidence="2 3">
    <name type="scientific">Mycena metata</name>
    <dbReference type="NCBI Taxonomy" id="1033252"/>
    <lineage>
        <taxon>Eukaryota</taxon>
        <taxon>Fungi</taxon>
        <taxon>Dikarya</taxon>
        <taxon>Basidiomycota</taxon>
        <taxon>Agaricomycotina</taxon>
        <taxon>Agaricomycetes</taxon>
        <taxon>Agaricomycetidae</taxon>
        <taxon>Agaricales</taxon>
        <taxon>Marasmiineae</taxon>
        <taxon>Mycenaceae</taxon>
        <taxon>Mycena</taxon>
    </lineage>
</organism>
<proteinExistence type="predicted"/>
<reference evidence="2" key="1">
    <citation type="submission" date="2023-03" db="EMBL/GenBank/DDBJ databases">
        <title>Massive genome expansion in bonnet fungi (Mycena s.s.) driven by repeated elements and novel gene families across ecological guilds.</title>
        <authorList>
            <consortium name="Lawrence Berkeley National Laboratory"/>
            <person name="Harder C.B."/>
            <person name="Miyauchi S."/>
            <person name="Viragh M."/>
            <person name="Kuo A."/>
            <person name="Thoen E."/>
            <person name="Andreopoulos B."/>
            <person name="Lu D."/>
            <person name="Skrede I."/>
            <person name="Drula E."/>
            <person name="Henrissat B."/>
            <person name="Morin E."/>
            <person name="Kohler A."/>
            <person name="Barry K."/>
            <person name="LaButti K."/>
            <person name="Morin E."/>
            <person name="Salamov A."/>
            <person name="Lipzen A."/>
            <person name="Mereny Z."/>
            <person name="Hegedus B."/>
            <person name="Baldrian P."/>
            <person name="Stursova M."/>
            <person name="Weitz H."/>
            <person name="Taylor A."/>
            <person name="Grigoriev I.V."/>
            <person name="Nagy L.G."/>
            <person name="Martin F."/>
            <person name="Kauserud H."/>
        </authorList>
    </citation>
    <scope>NUCLEOTIDE SEQUENCE</scope>
    <source>
        <strain evidence="2">CBHHK182m</strain>
    </source>
</reference>
<sequence length="313" mass="34399">MSPERVERGTLASGISDSFPLLKGKRDDRQRSSKTIFPAQLPCQTLDTKPSRKFGFTEIWHSTLIFTVTNSSNATLIEFSSLGLAPERLLGKRSELTGNSARIYRSAALGVFIHNTPSVRNTNQAKSEPSMRVFGGTQPPPARVKFGRPLVQLNGIITADRRRRVVTRLDWTPPPSSEGRTRKLPILRPLPIGHSGIDESCDILQGRENACDESGNEGYCHNGGGLDIQIYQALEGETLRGRNDGRIELEGELDQVWAIFGKHLQALKRSAWGGGSGLQVEAFDVTPRTGHVGDSTVSSRSIPTAIRWRRMSG</sequence>
<accession>A0AAD7MB20</accession>
<dbReference type="EMBL" id="JARKIB010000434">
    <property type="protein sequence ID" value="KAJ7708443.1"/>
    <property type="molecule type" value="Genomic_DNA"/>
</dbReference>